<evidence type="ECO:0000313" key="2">
    <source>
        <dbReference type="EMBL" id="CUH52524.1"/>
    </source>
</evidence>
<protein>
    <recommendedName>
        <fullName evidence="4">Excalibur calcium-binding domain-containing protein</fullName>
    </recommendedName>
</protein>
<dbReference type="AlphaFoldDB" id="A0A0N7LS36"/>
<keyword evidence="3" id="KW-1185">Reference proteome</keyword>
<name>A0A0N7LS36_9RHOB</name>
<dbReference type="PROSITE" id="PS51257">
    <property type="entry name" value="PROKAR_LIPOPROTEIN"/>
    <property type="match status" value="1"/>
</dbReference>
<proteinExistence type="predicted"/>
<accession>A0A0N7LS36</accession>
<feature type="compositionally biased region" description="Basic and acidic residues" evidence="1">
    <location>
        <begin position="216"/>
        <end position="225"/>
    </location>
</feature>
<sequence length="247" mass="25326">MTRTIGAICALVALGACQPRIPDSAAAANAALPSPQAVSQETIPEPPQLETVPVGAQSTPLTTTQTATPTAAAAPPQTEAEGIAQETTAALAAASANSGVAPLDASPSNPAPEVFSNPGISDENDFSAVGERRSIEDDAARRAQNQANYKVIEPTAVPKRSGVGGPNIVAYALETNHPRGTKMYSRLGLGGASRYTKACAKFGSDEAAQLAFLERGGPKNDRLGVDPDGDGYACEWDPTPFRKATGN</sequence>
<feature type="region of interest" description="Disordered" evidence="1">
    <location>
        <begin position="99"/>
        <end position="126"/>
    </location>
</feature>
<evidence type="ECO:0000256" key="1">
    <source>
        <dbReference type="SAM" id="MobiDB-lite"/>
    </source>
</evidence>
<feature type="region of interest" description="Disordered" evidence="1">
    <location>
        <begin position="28"/>
        <end position="81"/>
    </location>
</feature>
<feature type="region of interest" description="Disordered" evidence="1">
    <location>
        <begin position="216"/>
        <end position="247"/>
    </location>
</feature>
<dbReference type="RefSeq" id="WP_058239746.1">
    <property type="nucleotide sequence ID" value="NZ_CYPW01000018.1"/>
</dbReference>
<dbReference type="OrthoDB" id="7951357at2"/>
<reference evidence="2 3" key="1">
    <citation type="submission" date="2015-09" db="EMBL/GenBank/DDBJ databases">
        <authorList>
            <consortium name="Swine Surveillance"/>
        </authorList>
    </citation>
    <scope>NUCLEOTIDE SEQUENCE [LARGE SCALE GENOMIC DNA]</scope>
    <source>
        <strain evidence="2 3">CECT 7688</strain>
    </source>
</reference>
<feature type="compositionally biased region" description="Low complexity" evidence="1">
    <location>
        <begin position="56"/>
        <end position="81"/>
    </location>
</feature>
<gene>
    <name evidence="2" type="ORF">SHM7688_01971</name>
</gene>
<dbReference type="STRING" id="321267.SHM7688_01971"/>
<evidence type="ECO:0008006" key="4">
    <source>
        <dbReference type="Google" id="ProtNLM"/>
    </source>
</evidence>
<evidence type="ECO:0000313" key="3">
    <source>
        <dbReference type="Proteomes" id="UP000054823"/>
    </source>
</evidence>
<organism evidence="2 3">
    <name type="scientific">Shimia marina</name>
    <dbReference type="NCBI Taxonomy" id="321267"/>
    <lineage>
        <taxon>Bacteria</taxon>
        <taxon>Pseudomonadati</taxon>
        <taxon>Pseudomonadota</taxon>
        <taxon>Alphaproteobacteria</taxon>
        <taxon>Rhodobacterales</taxon>
        <taxon>Roseobacteraceae</taxon>
    </lineage>
</organism>
<dbReference type="Proteomes" id="UP000054823">
    <property type="component" value="Unassembled WGS sequence"/>
</dbReference>
<dbReference type="EMBL" id="CYPW01000018">
    <property type="protein sequence ID" value="CUH52524.1"/>
    <property type="molecule type" value="Genomic_DNA"/>
</dbReference>